<dbReference type="AlphaFoldDB" id="A0AAE1JGX2"/>
<dbReference type="PANTHER" id="PTHR38937:SF2">
    <property type="entry name" value="MEMBRANE PROTEIN OF ER BODY-LIKE PROTEIN ISOFORM X1"/>
    <property type="match status" value="1"/>
</dbReference>
<evidence type="ECO:0000313" key="4">
    <source>
        <dbReference type="Proteomes" id="UP001293593"/>
    </source>
</evidence>
<name>A0AAE1JGX2_9FABA</name>
<feature type="transmembrane region" description="Helical" evidence="2">
    <location>
        <begin position="504"/>
        <end position="526"/>
    </location>
</feature>
<evidence type="ECO:0000256" key="2">
    <source>
        <dbReference type="SAM" id="Phobius"/>
    </source>
</evidence>
<dbReference type="EMBL" id="JAWXYG010000006">
    <property type="protein sequence ID" value="KAK4270195.1"/>
    <property type="molecule type" value="Genomic_DNA"/>
</dbReference>
<keyword evidence="2" id="KW-1133">Transmembrane helix</keyword>
<feature type="region of interest" description="Disordered" evidence="1">
    <location>
        <begin position="1"/>
        <end position="25"/>
    </location>
</feature>
<dbReference type="InterPro" id="IPR052843">
    <property type="entry name" value="ER_body_metal_sequester"/>
</dbReference>
<evidence type="ECO:0000256" key="1">
    <source>
        <dbReference type="SAM" id="MobiDB-lite"/>
    </source>
</evidence>
<organism evidence="3 4">
    <name type="scientific">Acacia crassicarpa</name>
    <name type="common">northern wattle</name>
    <dbReference type="NCBI Taxonomy" id="499986"/>
    <lineage>
        <taxon>Eukaryota</taxon>
        <taxon>Viridiplantae</taxon>
        <taxon>Streptophyta</taxon>
        <taxon>Embryophyta</taxon>
        <taxon>Tracheophyta</taxon>
        <taxon>Spermatophyta</taxon>
        <taxon>Magnoliopsida</taxon>
        <taxon>eudicotyledons</taxon>
        <taxon>Gunneridae</taxon>
        <taxon>Pentapetalae</taxon>
        <taxon>rosids</taxon>
        <taxon>fabids</taxon>
        <taxon>Fabales</taxon>
        <taxon>Fabaceae</taxon>
        <taxon>Caesalpinioideae</taxon>
        <taxon>mimosoid clade</taxon>
        <taxon>Acacieae</taxon>
        <taxon>Acacia</taxon>
    </lineage>
</organism>
<evidence type="ECO:0000313" key="3">
    <source>
        <dbReference type="EMBL" id="KAK4270195.1"/>
    </source>
</evidence>
<keyword evidence="2" id="KW-0472">Membrane</keyword>
<feature type="compositionally biased region" description="Acidic residues" evidence="1">
    <location>
        <begin position="12"/>
        <end position="23"/>
    </location>
</feature>
<dbReference type="PANTHER" id="PTHR38937">
    <property type="entry name" value="MEMBRANE PROTEIN OF ER BODY-LIKE PROTEIN"/>
    <property type="match status" value="1"/>
</dbReference>
<keyword evidence="4" id="KW-1185">Reference proteome</keyword>
<gene>
    <name evidence="3" type="ORF">QN277_023263</name>
</gene>
<protein>
    <recommendedName>
        <fullName evidence="5">Membrane protein of ER body-like protein</fullName>
    </recommendedName>
</protein>
<comment type="caution">
    <text evidence="3">The sequence shown here is derived from an EMBL/GenBank/DDBJ whole genome shotgun (WGS) entry which is preliminary data.</text>
</comment>
<proteinExistence type="predicted"/>
<feature type="transmembrane region" description="Helical" evidence="2">
    <location>
        <begin position="573"/>
        <end position="595"/>
    </location>
</feature>
<accession>A0AAE1JGX2</accession>
<reference evidence="3" key="1">
    <citation type="submission" date="2023-10" db="EMBL/GenBank/DDBJ databases">
        <title>Chromosome-level genome of the transformable northern wattle, Acacia crassicarpa.</title>
        <authorList>
            <person name="Massaro I."/>
            <person name="Sinha N.R."/>
            <person name="Poethig S."/>
            <person name="Leichty A.R."/>
        </authorList>
    </citation>
    <scope>NUCLEOTIDE SEQUENCE</scope>
    <source>
        <strain evidence="3">Acra3RX</strain>
        <tissue evidence="3">Leaf</tissue>
    </source>
</reference>
<feature type="transmembrane region" description="Helical" evidence="2">
    <location>
        <begin position="538"/>
        <end position="561"/>
    </location>
</feature>
<feature type="transmembrane region" description="Helical" evidence="2">
    <location>
        <begin position="456"/>
        <end position="478"/>
    </location>
</feature>
<dbReference type="Proteomes" id="UP001293593">
    <property type="component" value="Unassembled WGS sequence"/>
</dbReference>
<keyword evidence="2" id="KW-0812">Transmembrane</keyword>
<evidence type="ECO:0008006" key="5">
    <source>
        <dbReference type="Google" id="ProtNLM"/>
    </source>
</evidence>
<sequence length="630" mass="69105">MEGGVNQWKEEEKEEEEEAEIEEQVVTTTTTIASITTSYIDIQGQEISEIKDNPSFGDTEKKNITLSSSDLVIPRDLTPLYNVAIESERAGIITENIQLVKELYLESIYQKTPTQGFHCPICKSCIQKVLILDTVRQEPDAPAQPVPPFERFRCPTCFSFLIPIGSWVFPWWVRDKEEITEDAPETRVPAPDSRGPMLQAEPKITDDAHKTQDSSYQDIEIPEGEQVPDGSRAKPSRWGALASASAIAIPKKPQVDISKIPEQQPVEEFVQAGASTDPSSEAIEVPEGSRVKPSRWGALASASAIAIPKKPQVDISKIPEQQPVEFVPAGTSTDPSYQAIEIPEDEQGPERSGVKPSRWGVLASASAIATLKKPQVDVSKIPEQQKPVEEVVHDGASAEPIGSTTSAPTITTRAVQEPGSSKTWDILKSFVYGGLIESIASLSVVTSSASADATTLSILSLSLANVIGGLFVLVHHIWDLKSEQQSTNEHVDRYYLSLGKRENFYLHVSIAILSFIIFGLVPPLVYGLTFYETNEKDLTLVAVAGASVICITLLSIAKTYIQRPNTYLTYLKTVIYYLSTGAITSIIAYLAGVLIRKLLEKLGFSSESSLGFNLMQPEMNFIEKPRFGSY</sequence>